<dbReference type="InterPro" id="IPR007588">
    <property type="entry name" value="Znf_FLYWCH"/>
</dbReference>
<dbReference type="GO" id="GO:0008270">
    <property type="term" value="F:zinc ion binding"/>
    <property type="evidence" value="ECO:0007669"/>
    <property type="project" value="UniProtKB-KW"/>
</dbReference>
<evidence type="ECO:0000313" key="5">
    <source>
        <dbReference type="EMBL" id="CAF1134605.1"/>
    </source>
</evidence>
<sequence length="236" mass="27042">MAESIESQLDKMSLEDPMGNVTLSQNGHPQLCFKFYYYKVASSKDGLVNWRCVKNNCNIKCPTSGDKVGESYNVCIDEKLLHNHSSDSLKFSKLEKRRNLTNKVMFSDENPRKIMSQFVNQLSTEEEIAQSTSNDPDRQFINRIKRKNKPEYLNLAEPIKLSDIIIPTNLTLTLDEKENFLLYDSGPDDSDRFFVFGTITKAIRKGSYIFADGTFDIVPNLFLQVHSLHVLINLKT</sequence>
<accession>A0A814RIR2</accession>
<feature type="domain" description="FLYWCH-type" evidence="4">
    <location>
        <begin position="23"/>
        <end position="63"/>
    </location>
</feature>
<dbReference type="OrthoDB" id="90756at2759"/>
<reference evidence="5" key="1">
    <citation type="submission" date="2021-02" db="EMBL/GenBank/DDBJ databases">
        <authorList>
            <person name="Nowell W R."/>
        </authorList>
    </citation>
    <scope>NUCLEOTIDE SEQUENCE</scope>
    <source>
        <strain evidence="5">Ploen Becks lab</strain>
    </source>
</reference>
<proteinExistence type="predicted"/>
<feature type="non-terminal residue" evidence="5">
    <location>
        <position position="236"/>
    </location>
</feature>
<organism evidence="5 6">
    <name type="scientific">Brachionus calyciflorus</name>
    <dbReference type="NCBI Taxonomy" id="104777"/>
    <lineage>
        <taxon>Eukaryota</taxon>
        <taxon>Metazoa</taxon>
        <taxon>Spiralia</taxon>
        <taxon>Gnathifera</taxon>
        <taxon>Rotifera</taxon>
        <taxon>Eurotatoria</taxon>
        <taxon>Monogononta</taxon>
        <taxon>Pseudotrocha</taxon>
        <taxon>Ploima</taxon>
        <taxon>Brachionidae</taxon>
        <taxon>Brachionus</taxon>
    </lineage>
</organism>
<evidence type="ECO:0000256" key="1">
    <source>
        <dbReference type="ARBA" id="ARBA00022723"/>
    </source>
</evidence>
<gene>
    <name evidence="5" type="ORF">OXX778_LOCUS22628</name>
</gene>
<dbReference type="Gene3D" id="2.20.25.240">
    <property type="match status" value="1"/>
</dbReference>
<keyword evidence="1" id="KW-0479">Metal-binding</keyword>
<name>A0A814RIR2_9BILA</name>
<keyword evidence="6" id="KW-1185">Reference proteome</keyword>
<dbReference type="Pfam" id="PF04500">
    <property type="entry name" value="FLYWCH"/>
    <property type="match status" value="1"/>
</dbReference>
<evidence type="ECO:0000313" key="6">
    <source>
        <dbReference type="Proteomes" id="UP000663879"/>
    </source>
</evidence>
<dbReference type="EMBL" id="CAJNOC010009927">
    <property type="protein sequence ID" value="CAF1134605.1"/>
    <property type="molecule type" value="Genomic_DNA"/>
</dbReference>
<keyword evidence="2" id="KW-0863">Zinc-finger</keyword>
<dbReference type="AlphaFoldDB" id="A0A814RIR2"/>
<evidence type="ECO:0000256" key="2">
    <source>
        <dbReference type="ARBA" id="ARBA00022771"/>
    </source>
</evidence>
<evidence type="ECO:0000259" key="4">
    <source>
        <dbReference type="Pfam" id="PF04500"/>
    </source>
</evidence>
<protein>
    <recommendedName>
        <fullName evidence="4">FLYWCH-type domain-containing protein</fullName>
    </recommendedName>
</protein>
<keyword evidence="3" id="KW-0862">Zinc</keyword>
<dbReference type="Proteomes" id="UP000663879">
    <property type="component" value="Unassembled WGS sequence"/>
</dbReference>
<evidence type="ECO:0000256" key="3">
    <source>
        <dbReference type="ARBA" id="ARBA00022833"/>
    </source>
</evidence>
<comment type="caution">
    <text evidence="5">The sequence shown here is derived from an EMBL/GenBank/DDBJ whole genome shotgun (WGS) entry which is preliminary data.</text>
</comment>